<dbReference type="AlphaFoldDB" id="A0A7W6EUY7"/>
<keyword evidence="3" id="KW-1185">Reference proteome</keyword>
<organism evidence="2 3">
    <name type="scientific">Novosphingobium hassiacum</name>
    <dbReference type="NCBI Taxonomy" id="173676"/>
    <lineage>
        <taxon>Bacteria</taxon>
        <taxon>Pseudomonadati</taxon>
        <taxon>Pseudomonadota</taxon>
        <taxon>Alphaproteobacteria</taxon>
        <taxon>Sphingomonadales</taxon>
        <taxon>Sphingomonadaceae</taxon>
        <taxon>Novosphingobium</taxon>
    </lineage>
</organism>
<evidence type="ECO:0000313" key="2">
    <source>
        <dbReference type="EMBL" id="MBB3859743.1"/>
    </source>
</evidence>
<dbReference type="EMBL" id="JACICY010000002">
    <property type="protein sequence ID" value="MBB3859743.1"/>
    <property type="molecule type" value="Genomic_DNA"/>
</dbReference>
<feature type="signal peptide" evidence="1">
    <location>
        <begin position="1"/>
        <end position="36"/>
    </location>
</feature>
<dbReference type="InterPro" id="IPR058513">
    <property type="entry name" value="DUF8200"/>
</dbReference>
<proteinExistence type="predicted"/>
<accession>A0A7W6EUY7</accession>
<dbReference type="InterPro" id="IPR058067">
    <property type="entry name" value="CC_3452-like"/>
</dbReference>
<keyword evidence="1" id="KW-0732">Signal</keyword>
<evidence type="ECO:0000313" key="3">
    <source>
        <dbReference type="Proteomes" id="UP000562395"/>
    </source>
</evidence>
<evidence type="ECO:0000256" key="1">
    <source>
        <dbReference type="SAM" id="SignalP"/>
    </source>
</evidence>
<protein>
    <submittedName>
        <fullName evidence="2">Uncharacterized protein</fullName>
    </submittedName>
</protein>
<dbReference type="Proteomes" id="UP000562395">
    <property type="component" value="Unassembled WGS sequence"/>
</dbReference>
<reference evidence="2 3" key="1">
    <citation type="submission" date="2020-08" db="EMBL/GenBank/DDBJ databases">
        <title>Genomic Encyclopedia of Type Strains, Phase IV (KMG-IV): sequencing the most valuable type-strain genomes for metagenomic binning, comparative biology and taxonomic classification.</title>
        <authorList>
            <person name="Goeker M."/>
        </authorList>
    </citation>
    <scope>NUCLEOTIDE SEQUENCE [LARGE SCALE GENOMIC DNA]</scope>
    <source>
        <strain evidence="2 3">DSM 14552</strain>
    </source>
</reference>
<dbReference type="NCBIfam" id="NF047636">
    <property type="entry name" value="CC_3452_fam"/>
    <property type="match status" value="1"/>
</dbReference>
<comment type="caution">
    <text evidence="2">The sequence shown here is derived from an EMBL/GenBank/DDBJ whole genome shotgun (WGS) entry which is preliminary data.</text>
</comment>
<dbReference type="Pfam" id="PF26624">
    <property type="entry name" value="DUF8200"/>
    <property type="match status" value="1"/>
</dbReference>
<sequence>MIATNRSSAARQLFPAILALVGTAATFTATAMPARAANGPFYSATLTRPMDGSQKVIQKGVLWKCEAAQCSAPRDTSRPVIVCARLVQKVGPVTRFATPAGDLAEQDLARCNEAAAD</sequence>
<feature type="chain" id="PRO_5031005274" evidence="1">
    <location>
        <begin position="37"/>
        <end position="117"/>
    </location>
</feature>
<gene>
    <name evidence="2" type="ORF">GGQ88_001004</name>
</gene>
<dbReference type="RefSeq" id="WP_183612033.1">
    <property type="nucleotide sequence ID" value="NZ_JACICY010000002.1"/>
</dbReference>
<name>A0A7W6EUY7_9SPHN</name>